<protein>
    <submittedName>
        <fullName evidence="3">VWA domain-containing protein</fullName>
    </submittedName>
</protein>
<gene>
    <name evidence="3" type="ORF">M5G27_27000</name>
</gene>
<dbReference type="EMBL" id="JAMDHA010000037">
    <property type="protein sequence ID" value="MDD1011124.1"/>
    <property type="molecule type" value="Genomic_DNA"/>
</dbReference>
<reference evidence="3 4" key="1">
    <citation type="submission" date="2022-05" db="EMBL/GenBank/DDBJ databases">
        <title>Novel Pseudomonas spp. Isolated from a Rainbow Trout Aquaculture Facility.</title>
        <authorList>
            <person name="Testerman T."/>
            <person name="Graf J."/>
        </authorList>
    </citation>
    <scope>NUCLEOTIDE SEQUENCE [LARGE SCALE GENOMIC DNA]</scope>
    <source>
        <strain evidence="3 4">ID1042</strain>
    </source>
</reference>
<dbReference type="PROSITE" id="PS50234">
    <property type="entry name" value="VWFA"/>
    <property type="match status" value="1"/>
</dbReference>
<keyword evidence="4" id="KW-1185">Reference proteome</keyword>
<dbReference type="InterPro" id="IPR036465">
    <property type="entry name" value="vWFA_dom_sf"/>
</dbReference>
<dbReference type="Pfam" id="PF06213">
    <property type="entry name" value="CobT"/>
    <property type="match status" value="1"/>
</dbReference>
<feature type="compositionally biased region" description="Low complexity" evidence="1">
    <location>
        <begin position="209"/>
        <end position="238"/>
    </location>
</feature>
<dbReference type="GO" id="GO:0009236">
    <property type="term" value="P:cobalamin biosynthetic process"/>
    <property type="evidence" value="ECO:0007669"/>
    <property type="project" value="InterPro"/>
</dbReference>
<dbReference type="InterPro" id="IPR002035">
    <property type="entry name" value="VWF_A"/>
</dbReference>
<evidence type="ECO:0000313" key="4">
    <source>
        <dbReference type="Proteomes" id="UP001148185"/>
    </source>
</evidence>
<feature type="domain" description="VWFA" evidence="2">
    <location>
        <begin position="413"/>
        <end position="593"/>
    </location>
</feature>
<dbReference type="Gene3D" id="3.40.50.410">
    <property type="entry name" value="von Willebrand factor, type A domain"/>
    <property type="match status" value="1"/>
</dbReference>
<dbReference type="PANTHER" id="PTHR41248:SF1">
    <property type="entry name" value="NORD PROTEIN"/>
    <property type="match status" value="1"/>
</dbReference>
<evidence type="ECO:0000256" key="1">
    <source>
        <dbReference type="SAM" id="MobiDB-lite"/>
    </source>
</evidence>
<dbReference type="SMART" id="SM00327">
    <property type="entry name" value="VWA"/>
    <property type="match status" value="1"/>
</dbReference>
<evidence type="ECO:0000259" key="2">
    <source>
        <dbReference type="PROSITE" id="PS50234"/>
    </source>
</evidence>
<accession>A0A9X4C6L9</accession>
<comment type="caution">
    <text evidence="3">The sequence shown here is derived from an EMBL/GenBank/DDBJ whole genome shotgun (WGS) entry which is preliminary data.</text>
</comment>
<feature type="compositionally biased region" description="Low complexity" evidence="1">
    <location>
        <begin position="269"/>
        <end position="291"/>
    </location>
</feature>
<dbReference type="PANTHER" id="PTHR41248">
    <property type="entry name" value="NORD PROTEIN"/>
    <property type="match status" value="1"/>
</dbReference>
<dbReference type="SUPFAM" id="SSF53300">
    <property type="entry name" value="vWA-like"/>
    <property type="match status" value="1"/>
</dbReference>
<dbReference type="RefSeq" id="WP_273878224.1">
    <property type="nucleotide sequence ID" value="NZ_JAMDHA010000037.1"/>
</dbReference>
<dbReference type="Proteomes" id="UP001148185">
    <property type="component" value="Unassembled WGS sequence"/>
</dbReference>
<feature type="region of interest" description="Disordered" evidence="1">
    <location>
        <begin position="202"/>
        <end position="291"/>
    </location>
</feature>
<evidence type="ECO:0000313" key="3">
    <source>
        <dbReference type="EMBL" id="MDD1011124.1"/>
    </source>
</evidence>
<dbReference type="Pfam" id="PF00092">
    <property type="entry name" value="VWA"/>
    <property type="match status" value="1"/>
</dbReference>
<name>A0A9X4C6L9_9PSED</name>
<dbReference type="InterPro" id="IPR006538">
    <property type="entry name" value="CobT"/>
</dbReference>
<sequence length="598" mass="63020">MNNSLQTALPIIARYYCDDLGVTVVWGGSQACTRNNVIYLPMIEASPTMLNVALGYTAHESAHIKYTDSTVYDKAGLEPPFIGKFLNLLEDIRIEKRMMTDHYSTIHPLAVTAQEVLGGESDLSGMTEAVLLHDGCLLVGRAKLLNQPLQREADNLIFKMREVFGPGRSTKIFGLLNQVTDLPDTEAVYQLTHRILDVLDEDEPEDDQSQQQNQPSPNSGQGSNPPDQSGQPQSQPGDGTDDGSATDESGGTDDPNAKADGSSGGAGDPGSDPSGPDDAQTAGASAGQGAAGKLKQKILSATDADLDDAKSDIGGEAAKLIGQAVDHSSPTPASVVKDAVGSSIQGGIVVQNGQLASMGLRQVLNGLIQGSRDARVSLRRTGSKIDSSRLARVRVGENRIFRQQEPVQRTNAAIEILLDGSASMDSHDKGKTKAPLQIAEEATVAILTALEGIAGVTTGAMVFPRNGGHGTAVGILKRHDQRLVGAIQEGRFGLKATGSTPLANAIWPAAGDLLRAKGERKVMFVITDGDPDNADQAKAMVGRCRDSGIDVFAVAFGTANTAKLQDVFGKDKWQFLSDLGELRAALNGLVQQVLTQAA</sequence>
<dbReference type="AlphaFoldDB" id="A0A9X4C6L9"/>
<organism evidence="3 4">
    <name type="scientific">Pseudomonas shahriarae</name>
    <dbReference type="NCBI Taxonomy" id="2745512"/>
    <lineage>
        <taxon>Bacteria</taxon>
        <taxon>Pseudomonadati</taxon>
        <taxon>Pseudomonadota</taxon>
        <taxon>Gammaproteobacteria</taxon>
        <taxon>Pseudomonadales</taxon>
        <taxon>Pseudomonadaceae</taxon>
        <taxon>Pseudomonas</taxon>
    </lineage>
</organism>
<dbReference type="InterPro" id="IPR051928">
    <property type="entry name" value="NorD/CobT"/>
</dbReference>
<proteinExistence type="predicted"/>